<dbReference type="AlphaFoldDB" id="A0AAD1XVR7"/>
<feature type="compositionally biased region" description="Polar residues" evidence="1">
    <location>
        <begin position="161"/>
        <end position="179"/>
    </location>
</feature>
<dbReference type="Gene3D" id="1.10.287.110">
    <property type="entry name" value="DnaJ domain"/>
    <property type="match status" value="1"/>
</dbReference>
<keyword evidence="2" id="KW-0472">Membrane</keyword>
<evidence type="ECO:0000259" key="3">
    <source>
        <dbReference type="PROSITE" id="PS50076"/>
    </source>
</evidence>
<reference evidence="4" key="1">
    <citation type="submission" date="2023-07" db="EMBL/GenBank/DDBJ databases">
        <authorList>
            <consortium name="AG Swart"/>
            <person name="Singh M."/>
            <person name="Singh A."/>
            <person name="Seah K."/>
            <person name="Emmerich C."/>
        </authorList>
    </citation>
    <scope>NUCLEOTIDE SEQUENCE</scope>
    <source>
        <strain evidence="4">DP1</strain>
    </source>
</reference>
<keyword evidence="2" id="KW-1133">Transmembrane helix</keyword>
<dbReference type="EMBL" id="CAMPGE010021732">
    <property type="protein sequence ID" value="CAI2379857.1"/>
    <property type="molecule type" value="Genomic_DNA"/>
</dbReference>
<dbReference type="SUPFAM" id="SSF46565">
    <property type="entry name" value="Chaperone J-domain"/>
    <property type="match status" value="1"/>
</dbReference>
<keyword evidence="2" id="KW-0812">Transmembrane</keyword>
<evidence type="ECO:0000256" key="1">
    <source>
        <dbReference type="SAM" id="MobiDB-lite"/>
    </source>
</evidence>
<dbReference type="InterPro" id="IPR001623">
    <property type="entry name" value="DnaJ_domain"/>
</dbReference>
<dbReference type="InterPro" id="IPR036869">
    <property type="entry name" value="J_dom_sf"/>
</dbReference>
<evidence type="ECO:0000313" key="5">
    <source>
        <dbReference type="Proteomes" id="UP001295684"/>
    </source>
</evidence>
<organism evidence="4 5">
    <name type="scientific">Euplotes crassus</name>
    <dbReference type="NCBI Taxonomy" id="5936"/>
    <lineage>
        <taxon>Eukaryota</taxon>
        <taxon>Sar</taxon>
        <taxon>Alveolata</taxon>
        <taxon>Ciliophora</taxon>
        <taxon>Intramacronucleata</taxon>
        <taxon>Spirotrichea</taxon>
        <taxon>Hypotrichia</taxon>
        <taxon>Euplotida</taxon>
        <taxon>Euplotidae</taxon>
        <taxon>Moneuplotes</taxon>
    </lineage>
</organism>
<sequence>MILMTRKLPCNRIYGKRWFSAGVEAIEQARKVMKLCSDQKICDDVLKKAYLEKAKLYHPDRGEGGSDEKFKQLQEAFETLKKLPEHQRTNQNEKYEEYFKHTYSPKQKQYYDEKRRQEYEKWRRDNFLRYNQQKHEEFLSQRYRMNQSLHSDFTQRRHDLNSSGHFHSSTGTNEGSPSEQIPKKNTFKTNNLLVAFVFNRKFRSRFIWRYREEMFCFMICFAIVANLIFYRGLTKKERLDEKIIPDRKVKQ</sequence>
<dbReference type="Proteomes" id="UP001295684">
    <property type="component" value="Unassembled WGS sequence"/>
</dbReference>
<evidence type="ECO:0000313" key="4">
    <source>
        <dbReference type="EMBL" id="CAI2379857.1"/>
    </source>
</evidence>
<dbReference type="Pfam" id="PF00226">
    <property type="entry name" value="DnaJ"/>
    <property type="match status" value="1"/>
</dbReference>
<gene>
    <name evidence="4" type="ORF">ECRASSUSDP1_LOCUS21277</name>
</gene>
<protein>
    <recommendedName>
        <fullName evidence="3">J domain-containing protein</fullName>
    </recommendedName>
</protein>
<comment type="caution">
    <text evidence="4">The sequence shown here is derived from an EMBL/GenBank/DDBJ whole genome shotgun (WGS) entry which is preliminary data.</text>
</comment>
<feature type="region of interest" description="Disordered" evidence="1">
    <location>
        <begin position="160"/>
        <end position="184"/>
    </location>
</feature>
<dbReference type="CDD" id="cd06257">
    <property type="entry name" value="DnaJ"/>
    <property type="match status" value="1"/>
</dbReference>
<dbReference type="PROSITE" id="PS50076">
    <property type="entry name" value="DNAJ_2"/>
    <property type="match status" value="1"/>
</dbReference>
<proteinExistence type="predicted"/>
<evidence type="ECO:0000256" key="2">
    <source>
        <dbReference type="SAM" id="Phobius"/>
    </source>
</evidence>
<feature type="transmembrane region" description="Helical" evidence="2">
    <location>
        <begin position="214"/>
        <end position="233"/>
    </location>
</feature>
<keyword evidence="5" id="KW-1185">Reference proteome</keyword>
<accession>A0AAD1XVR7</accession>
<name>A0AAD1XVR7_EUPCR</name>
<dbReference type="SMART" id="SM00271">
    <property type="entry name" value="DnaJ"/>
    <property type="match status" value="1"/>
</dbReference>
<feature type="domain" description="J" evidence="3">
    <location>
        <begin position="28"/>
        <end position="99"/>
    </location>
</feature>